<sequence>MRYPDTILGKIVADKEREIASKKSLISLTSLRDRPLYQRPRVSVVEAFKAQAGIIAEHKRRSPSRPSINQGLSVQEVAAGYEKAGARALSVLTDGKYFGGSLEDLLLARASCSLPLLRKDFVVDTYQITEAKAYGADFVLLIGSVLEHHEINEFAAYAQEEDMEVLLEIHQEDELPADLHPGIGLVGVNNRDLRTFEVSLETSKRLSKLIPNNRICISESGLSSKEEIDDLASHGFRGFLIGEGLMKNQAPGERLRQLIQESKSLS</sequence>
<keyword evidence="3 8" id="KW-0028">Amino-acid biosynthesis</keyword>
<proteinExistence type="inferred from homology"/>
<comment type="caution">
    <text evidence="10">The sequence shown here is derived from an EMBL/GenBank/DDBJ whole genome shotgun (WGS) entry which is preliminary data.</text>
</comment>
<protein>
    <recommendedName>
        <fullName evidence="8">Indole-3-glycerol phosphate synthase</fullName>
        <shortName evidence="8">IGPS</shortName>
        <ecNumber evidence="8">4.1.1.48</ecNumber>
    </recommendedName>
</protein>
<dbReference type="OrthoDB" id="9804217at2"/>
<organism evidence="10 11">
    <name type="scientific">Aureicoccus marinus</name>
    <dbReference type="NCBI Taxonomy" id="754435"/>
    <lineage>
        <taxon>Bacteria</taxon>
        <taxon>Pseudomonadati</taxon>
        <taxon>Bacteroidota</taxon>
        <taxon>Flavobacteriia</taxon>
        <taxon>Flavobacteriales</taxon>
        <taxon>Flavobacteriaceae</taxon>
        <taxon>Aureicoccus</taxon>
    </lineage>
</organism>
<evidence type="ECO:0000256" key="4">
    <source>
        <dbReference type="ARBA" id="ARBA00022793"/>
    </source>
</evidence>
<evidence type="ECO:0000256" key="8">
    <source>
        <dbReference type="HAMAP-Rule" id="MF_00134"/>
    </source>
</evidence>
<evidence type="ECO:0000259" key="9">
    <source>
        <dbReference type="Pfam" id="PF00218"/>
    </source>
</evidence>
<evidence type="ECO:0000256" key="3">
    <source>
        <dbReference type="ARBA" id="ARBA00022605"/>
    </source>
</evidence>
<evidence type="ECO:0000313" key="10">
    <source>
        <dbReference type="EMBL" id="PQJ15583.1"/>
    </source>
</evidence>
<dbReference type="UniPathway" id="UPA00035">
    <property type="reaction ID" value="UER00043"/>
</dbReference>
<evidence type="ECO:0000313" key="11">
    <source>
        <dbReference type="Proteomes" id="UP000239366"/>
    </source>
</evidence>
<dbReference type="Gene3D" id="3.20.20.70">
    <property type="entry name" value="Aldolase class I"/>
    <property type="match status" value="1"/>
</dbReference>
<gene>
    <name evidence="8" type="primary">trpC</name>
    <name evidence="10" type="ORF">BST99_07425</name>
</gene>
<evidence type="ECO:0000256" key="2">
    <source>
        <dbReference type="ARBA" id="ARBA00004696"/>
    </source>
</evidence>
<dbReference type="GO" id="GO:0004425">
    <property type="term" value="F:indole-3-glycerol-phosphate synthase activity"/>
    <property type="evidence" value="ECO:0007669"/>
    <property type="project" value="UniProtKB-UniRule"/>
</dbReference>
<accession>A0A2S7T6N8</accession>
<dbReference type="CDD" id="cd00331">
    <property type="entry name" value="IGPS"/>
    <property type="match status" value="1"/>
</dbReference>
<comment type="similarity">
    <text evidence="8">Belongs to the TrpC family.</text>
</comment>
<dbReference type="AlphaFoldDB" id="A0A2S7T6N8"/>
<dbReference type="PANTHER" id="PTHR22854:SF2">
    <property type="entry name" value="INDOLE-3-GLYCEROL-PHOSPHATE SYNTHASE"/>
    <property type="match status" value="1"/>
</dbReference>
<keyword evidence="5 8" id="KW-0822">Tryptophan biosynthesis</keyword>
<dbReference type="GO" id="GO:0000162">
    <property type="term" value="P:L-tryptophan biosynthetic process"/>
    <property type="evidence" value="ECO:0007669"/>
    <property type="project" value="UniProtKB-UniRule"/>
</dbReference>
<feature type="domain" description="Indole-3-glycerol phosphate synthase" evidence="9">
    <location>
        <begin position="9"/>
        <end position="258"/>
    </location>
</feature>
<keyword evidence="4 8" id="KW-0210">Decarboxylase</keyword>
<dbReference type="PANTHER" id="PTHR22854">
    <property type="entry name" value="TRYPTOPHAN BIOSYNTHESIS PROTEIN"/>
    <property type="match status" value="1"/>
</dbReference>
<keyword evidence="6 8" id="KW-0057">Aromatic amino acid biosynthesis</keyword>
<evidence type="ECO:0000256" key="1">
    <source>
        <dbReference type="ARBA" id="ARBA00001633"/>
    </source>
</evidence>
<dbReference type="InterPro" id="IPR013785">
    <property type="entry name" value="Aldolase_TIM"/>
</dbReference>
<evidence type="ECO:0000256" key="6">
    <source>
        <dbReference type="ARBA" id="ARBA00023141"/>
    </source>
</evidence>
<dbReference type="Pfam" id="PF00218">
    <property type="entry name" value="IGPS"/>
    <property type="match status" value="1"/>
</dbReference>
<dbReference type="InterPro" id="IPR045186">
    <property type="entry name" value="Indole-3-glycerol_P_synth"/>
</dbReference>
<keyword evidence="11" id="KW-1185">Reference proteome</keyword>
<keyword evidence="7 8" id="KW-0456">Lyase</keyword>
<dbReference type="FunFam" id="3.20.20.70:FF:000024">
    <property type="entry name" value="Indole-3-glycerol phosphate synthase"/>
    <property type="match status" value="1"/>
</dbReference>
<dbReference type="GO" id="GO:0004640">
    <property type="term" value="F:phosphoribosylanthranilate isomerase activity"/>
    <property type="evidence" value="ECO:0007669"/>
    <property type="project" value="TreeGrafter"/>
</dbReference>
<evidence type="ECO:0000256" key="7">
    <source>
        <dbReference type="ARBA" id="ARBA00023239"/>
    </source>
</evidence>
<dbReference type="EMBL" id="MQVX01000001">
    <property type="protein sequence ID" value="PQJ15583.1"/>
    <property type="molecule type" value="Genomic_DNA"/>
</dbReference>
<dbReference type="Proteomes" id="UP000239366">
    <property type="component" value="Unassembled WGS sequence"/>
</dbReference>
<dbReference type="InterPro" id="IPR013798">
    <property type="entry name" value="Indole-3-glycerol_P_synth_dom"/>
</dbReference>
<evidence type="ECO:0000256" key="5">
    <source>
        <dbReference type="ARBA" id="ARBA00022822"/>
    </source>
</evidence>
<dbReference type="EC" id="4.1.1.48" evidence="8"/>
<comment type="catalytic activity">
    <reaction evidence="1 8">
        <text>1-(2-carboxyphenylamino)-1-deoxy-D-ribulose 5-phosphate + H(+) = (1S,2R)-1-C-(indol-3-yl)glycerol 3-phosphate + CO2 + H2O</text>
        <dbReference type="Rhea" id="RHEA:23476"/>
        <dbReference type="ChEBI" id="CHEBI:15377"/>
        <dbReference type="ChEBI" id="CHEBI:15378"/>
        <dbReference type="ChEBI" id="CHEBI:16526"/>
        <dbReference type="ChEBI" id="CHEBI:58613"/>
        <dbReference type="ChEBI" id="CHEBI:58866"/>
        <dbReference type="EC" id="4.1.1.48"/>
    </reaction>
</comment>
<name>A0A2S7T6N8_9FLAO</name>
<dbReference type="NCBIfam" id="NF001377">
    <property type="entry name" value="PRK00278.2-4"/>
    <property type="match status" value="1"/>
</dbReference>
<reference evidence="11" key="1">
    <citation type="submission" date="2016-11" db="EMBL/GenBank/DDBJ databases">
        <title>Trade-off between light-utilization and light-protection in marine flavobacteria.</title>
        <authorList>
            <person name="Kumagai Y."/>
            <person name="Yoshizawa S."/>
            <person name="Kogure K."/>
        </authorList>
    </citation>
    <scope>NUCLEOTIDE SEQUENCE [LARGE SCALE GENOMIC DNA]</scope>
    <source>
        <strain evidence="11">SG-18</strain>
    </source>
</reference>
<comment type="pathway">
    <text evidence="2 8">Amino-acid biosynthesis; L-tryptophan biosynthesis; L-tryptophan from chorismate: step 4/5.</text>
</comment>
<dbReference type="SUPFAM" id="SSF51366">
    <property type="entry name" value="Ribulose-phoshate binding barrel"/>
    <property type="match status" value="1"/>
</dbReference>
<dbReference type="RefSeq" id="WP_105001233.1">
    <property type="nucleotide sequence ID" value="NZ_MQVX01000001.1"/>
</dbReference>
<dbReference type="HAMAP" id="MF_00134_B">
    <property type="entry name" value="IGPS_B"/>
    <property type="match status" value="1"/>
</dbReference>
<dbReference type="InterPro" id="IPR011060">
    <property type="entry name" value="RibuloseP-bd_barrel"/>
</dbReference>